<dbReference type="GO" id="GO:0047570">
    <property type="term" value="F:3-oxoadipate enol-lactonase activity"/>
    <property type="evidence" value="ECO:0007669"/>
    <property type="project" value="InterPro"/>
</dbReference>
<dbReference type="PRINTS" id="PR00111">
    <property type="entry name" value="ABHYDROLASE"/>
</dbReference>
<dbReference type="AlphaFoldDB" id="A0A9C7C9R1"/>
<dbReference type="GO" id="GO:0042952">
    <property type="term" value="P:beta-ketoadipate pathway"/>
    <property type="evidence" value="ECO:0007669"/>
    <property type="project" value="InterPro"/>
</dbReference>
<dbReference type="Pfam" id="PF00561">
    <property type="entry name" value="Abhydrolase_1"/>
    <property type="match status" value="1"/>
</dbReference>
<dbReference type="InterPro" id="IPR000073">
    <property type="entry name" value="AB_hydrolase_1"/>
</dbReference>
<dbReference type="PANTHER" id="PTHR43433:SF5">
    <property type="entry name" value="AB HYDROLASE-1 DOMAIN-CONTAINING PROTEIN"/>
    <property type="match status" value="1"/>
</dbReference>
<reference evidence="3" key="1">
    <citation type="submission" date="2022-11" db="EMBL/GenBank/DDBJ databases">
        <title>Complete Genome Sequences of three Polynucleobacter sp. Subcluster PnecC Strains KF022, KF023, and KF032 Isolated from a Shallow Eutrophic Lake in Japan.</title>
        <authorList>
            <person name="Ogata Y."/>
            <person name="Watanabe K."/>
            <person name="Takemine S."/>
            <person name="Shindo C."/>
            <person name="Kurokawa R."/>
            <person name="Suda W."/>
        </authorList>
    </citation>
    <scope>NUCLEOTIDE SEQUENCE</scope>
    <source>
        <strain evidence="3">KF023</strain>
    </source>
</reference>
<feature type="domain" description="AB hydrolase-1" evidence="1">
    <location>
        <begin position="28"/>
        <end position="138"/>
    </location>
</feature>
<protein>
    <submittedName>
        <fullName evidence="3">3-oxoadipate enol-lactonase</fullName>
    </submittedName>
</protein>
<dbReference type="SUPFAM" id="SSF53474">
    <property type="entry name" value="alpha/beta-Hydrolases"/>
    <property type="match status" value="1"/>
</dbReference>
<dbReference type="KEGG" id="pyt:PKF023_03860"/>
<dbReference type="InterPro" id="IPR013595">
    <property type="entry name" value="Pept_S33_TAP-like_C"/>
</dbReference>
<dbReference type="NCBIfam" id="TIGR02427">
    <property type="entry name" value="protocat_pcaD"/>
    <property type="match status" value="1"/>
</dbReference>
<dbReference type="PANTHER" id="PTHR43433">
    <property type="entry name" value="HYDROLASE, ALPHA/BETA FOLD FAMILY PROTEIN"/>
    <property type="match status" value="1"/>
</dbReference>
<dbReference type="Pfam" id="PF08386">
    <property type="entry name" value="Abhydrolase_4"/>
    <property type="match status" value="1"/>
</dbReference>
<accession>A0A9C7C9R1</accession>
<dbReference type="EMBL" id="AP026973">
    <property type="protein sequence ID" value="BDT76583.1"/>
    <property type="molecule type" value="Genomic_DNA"/>
</dbReference>
<evidence type="ECO:0000259" key="2">
    <source>
        <dbReference type="Pfam" id="PF08386"/>
    </source>
</evidence>
<dbReference type="InterPro" id="IPR029058">
    <property type="entry name" value="AB_hydrolase_fold"/>
</dbReference>
<dbReference type="InterPro" id="IPR026968">
    <property type="entry name" value="PcaD/CatD"/>
</dbReference>
<dbReference type="InterPro" id="IPR050471">
    <property type="entry name" value="AB_hydrolase"/>
</dbReference>
<organism evidence="3">
    <name type="scientific">Polynucleobacter yangtzensis</name>
    <dbReference type="NCBI Taxonomy" id="1743159"/>
    <lineage>
        <taxon>Bacteria</taxon>
        <taxon>Pseudomonadati</taxon>
        <taxon>Pseudomonadota</taxon>
        <taxon>Betaproteobacteria</taxon>
        <taxon>Burkholderiales</taxon>
        <taxon>Burkholderiaceae</taxon>
        <taxon>Polynucleobacter</taxon>
    </lineage>
</organism>
<evidence type="ECO:0000313" key="3">
    <source>
        <dbReference type="EMBL" id="BDT76583.1"/>
    </source>
</evidence>
<evidence type="ECO:0000259" key="1">
    <source>
        <dbReference type="Pfam" id="PF00561"/>
    </source>
</evidence>
<proteinExistence type="predicted"/>
<dbReference type="RefSeq" id="WP_281742972.1">
    <property type="nucleotide sequence ID" value="NZ_AP026973.1"/>
</dbReference>
<feature type="domain" description="Peptidase S33 tripeptidyl aminopeptidase-like C-terminal" evidence="2">
    <location>
        <begin position="205"/>
        <end position="265"/>
    </location>
</feature>
<gene>
    <name evidence="3" type="primary">pcaD</name>
    <name evidence="3" type="ORF">PKF023_03860</name>
</gene>
<name>A0A9C7C9R1_9BURK</name>
<dbReference type="Gene3D" id="3.40.50.1820">
    <property type="entry name" value="alpha/beta hydrolase"/>
    <property type="match status" value="1"/>
</dbReference>
<sequence length="271" mass="29679">MTQMQDYKTVNVKGVDIAYRFDGPKDAPVLLVANSLMANGSMWDGNVPALAERYRVLRYDKRGHGGSGLSAGPYTIAQLADDALGLLDVLGIQKAHFMGLSIGGMIGQQLGARFPERILSLTLCNTASEMPPRSLWEERFEIARTQGIVGLVDGTIKRWFTAPFIESAPQEIEKVRQMILGTNVDGYMACGSAVRDMAQSTMLLKIKIPTLVLSGRDDPACTVDQGIVLHRLIDNSKMVILEKAAHLSNIEQPEAFNKSVRHFIDSVDDAC</sequence>
<dbReference type="Proteomes" id="UP001211097">
    <property type="component" value="Chromosome"/>
</dbReference>